<dbReference type="EC" id="3.1.1.61" evidence="2"/>
<gene>
    <name evidence="6" type="ORF">SAMN05444920_119204</name>
</gene>
<dbReference type="GO" id="GO:0006935">
    <property type="term" value="P:chemotaxis"/>
    <property type="evidence" value="ECO:0007669"/>
    <property type="project" value="UniProtKB-UniRule"/>
</dbReference>
<evidence type="ECO:0000256" key="2">
    <source>
        <dbReference type="ARBA" id="ARBA00039140"/>
    </source>
</evidence>
<evidence type="ECO:0000256" key="1">
    <source>
        <dbReference type="ARBA" id="ARBA00022801"/>
    </source>
</evidence>
<accession>A0A1H6EXC5</accession>
<feature type="domain" description="CheB-type methylesterase" evidence="5">
    <location>
        <begin position="5"/>
        <end position="177"/>
    </location>
</feature>
<dbReference type="InterPro" id="IPR000673">
    <property type="entry name" value="Sig_transdc_resp-reg_Me-estase"/>
</dbReference>
<keyword evidence="1 4" id="KW-0378">Hydrolase</keyword>
<feature type="active site" evidence="4">
    <location>
        <position position="21"/>
    </location>
</feature>
<name>A0A1H6EXC5_9ACTN</name>
<dbReference type="GO" id="GO:0000156">
    <property type="term" value="F:phosphorelay response regulator activity"/>
    <property type="evidence" value="ECO:0007669"/>
    <property type="project" value="InterPro"/>
</dbReference>
<keyword evidence="4" id="KW-0145">Chemotaxis</keyword>
<dbReference type="GO" id="GO:0008984">
    <property type="term" value="F:protein-glutamate methylesterase activity"/>
    <property type="evidence" value="ECO:0007669"/>
    <property type="project" value="UniProtKB-EC"/>
</dbReference>
<keyword evidence="7" id="KW-1185">Reference proteome</keyword>
<evidence type="ECO:0000256" key="3">
    <source>
        <dbReference type="ARBA" id="ARBA00048267"/>
    </source>
</evidence>
<dbReference type="EMBL" id="FNVT01000019">
    <property type="protein sequence ID" value="SEH01274.1"/>
    <property type="molecule type" value="Genomic_DNA"/>
</dbReference>
<dbReference type="PANTHER" id="PTHR42872:SF6">
    <property type="entry name" value="PROTEIN-GLUTAMATE METHYLESTERASE_PROTEIN-GLUTAMINE GLUTAMINASE"/>
    <property type="match status" value="1"/>
</dbReference>
<dbReference type="CDD" id="cd16433">
    <property type="entry name" value="CheB"/>
    <property type="match status" value="1"/>
</dbReference>
<evidence type="ECO:0000256" key="4">
    <source>
        <dbReference type="PROSITE-ProRule" id="PRU00050"/>
    </source>
</evidence>
<dbReference type="RefSeq" id="WP_103962371.1">
    <property type="nucleotide sequence ID" value="NZ_FNVT01000019.1"/>
</dbReference>
<protein>
    <recommendedName>
        <fullName evidence="2">protein-glutamate methylesterase</fullName>
        <ecNumber evidence="2">3.1.1.61</ecNumber>
    </recommendedName>
</protein>
<evidence type="ECO:0000313" key="7">
    <source>
        <dbReference type="Proteomes" id="UP000236732"/>
    </source>
</evidence>
<organism evidence="6 7">
    <name type="scientific">Nonomuraea solani</name>
    <dbReference type="NCBI Taxonomy" id="1144553"/>
    <lineage>
        <taxon>Bacteria</taxon>
        <taxon>Bacillati</taxon>
        <taxon>Actinomycetota</taxon>
        <taxon>Actinomycetes</taxon>
        <taxon>Streptosporangiales</taxon>
        <taxon>Streptosporangiaceae</taxon>
        <taxon>Nonomuraea</taxon>
    </lineage>
</organism>
<proteinExistence type="predicted"/>
<dbReference type="AlphaFoldDB" id="A0A1H6EXC5"/>
<dbReference type="OrthoDB" id="9791760at2"/>
<reference evidence="6 7" key="1">
    <citation type="submission" date="2016-10" db="EMBL/GenBank/DDBJ databases">
        <authorList>
            <person name="de Groot N.N."/>
        </authorList>
    </citation>
    <scope>NUCLEOTIDE SEQUENCE [LARGE SCALE GENOMIC DNA]</scope>
    <source>
        <strain evidence="6 7">CGMCC 4.7037</strain>
    </source>
</reference>
<evidence type="ECO:0000259" key="5">
    <source>
        <dbReference type="PROSITE" id="PS50122"/>
    </source>
</evidence>
<feature type="active site" evidence="4">
    <location>
        <position position="48"/>
    </location>
</feature>
<dbReference type="PANTHER" id="PTHR42872">
    <property type="entry name" value="PROTEIN-GLUTAMATE METHYLESTERASE/PROTEIN-GLUTAMINE GLUTAMINASE"/>
    <property type="match status" value="1"/>
</dbReference>
<feature type="active site" evidence="4">
    <location>
        <position position="141"/>
    </location>
</feature>
<dbReference type="Pfam" id="PF01339">
    <property type="entry name" value="CheB_methylest"/>
    <property type="match status" value="1"/>
</dbReference>
<dbReference type="Proteomes" id="UP000236732">
    <property type="component" value="Unassembled WGS sequence"/>
</dbReference>
<dbReference type="GO" id="GO:0005737">
    <property type="term" value="C:cytoplasm"/>
    <property type="evidence" value="ECO:0007669"/>
    <property type="project" value="InterPro"/>
</dbReference>
<dbReference type="InterPro" id="IPR035909">
    <property type="entry name" value="CheB_C"/>
</dbReference>
<dbReference type="Gene3D" id="3.40.50.180">
    <property type="entry name" value="Methylesterase CheB, C-terminal domain"/>
    <property type="match status" value="1"/>
</dbReference>
<sequence>MVTTPGAGRLVTCPVIAIVSSAGGLAATGTVLAELPPGLAAAVLVLQHLSPDHESRLPEVLGTYTKLPVAAARDGQALAPGRVAVAVAAHHLLVTGDRRLALVPSGPIPPCRPSADLLLATLAAVAGPDTIAVVLSGTGTDGSTGAAAVHRLGGTVITTDAATSIYFGMPQACIVRGETVDHVVALGRVASLLRELVLQRVP</sequence>
<dbReference type="SUPFAM" id="SSF52738">
    <property type="entry name" value="Methylesterase CheB, C-terminal domain"/>
    <property type="match status" value="1"/>
</dbReference>
<evidence type="ECO:0000313" key="6">
    <source>
        <dbReference type="EMBL" id="SEH01274.1"/>
    </source>
</evidence>
<dbReference type="PROSITE" id="PS50122">
    <property type="entry name" value="CHEB"/>
    <property type="match status" value="1"/>
</dbReference>
<comment type="catalytic activity">
    <reaction evidence="3">
        <text>[protein]-L-glutamate 5-O-methyl ester + H2O = L-glutamyl-[protein] + methanol + H(+)</text>
        <dbReference type="Rhea" id="RHEA:23236"/>
        <dbReference type="Rhea" id="RHEA-COMP:10208"/>
        <dbReference type="Rhea" id="RHEA-COMP:10311"/>
        <dbReference type="ChEBI" id="CHEBI:15377"/>
        <dbReference type="ChEBI" id="CHEBI:15378"/>
        <dbReference type="ChEBI" id="CHEBI:17790"/>
        <dbReference type="ChEBI" id="CHEBI:29973"/>
        <dbReference type="ChEBI" id="CHEBI:82795"/>
        <dbReference type="EC" id="3.1.1.61"/>
    </reaction>
</comment>